<proteinExistence type="inferred from homology"/>
<dbReference type="EMBL" id="JAPDNT010000002">
    <property type="protein sequence ID" value="MCW3473997.1"/>
    <property type="molecule type" value="Genomic_DNA"/>
</dbReference>
<accession>A0AA41YR58</accession>
<evidence type="ECO:0000313" key="3">
    <source>
        <dbReference type="Proteomes" id="UP001165679"/>
    </source>
</evidence>
<gene>
    <name evidence="2" type="ORF">OL599_05350</name>
</gene>
<dbReference type="PANTHER" id="PTHR10788">
    <property type="entry name" value="TREHALOSE-6-PHOSPHATE SYNTHASE"/>
    <property type="match status" value="1"/>
</dbReference>
<dbReference type="Proteomes" id="UP001165679">
    <property type="component" value="Unassembled WGS sequence"/>
</dbReference>
<comment type="caution">
    <text evidence="2">The sequence shown here is derived from an EMBL/GenBank/DDBJ whole genome shotgun (WGS) entry which is preliminary data.</text>
</comment>
<protein>
    <submittedName>
        <fullName evidence="2">Trehalose-6-phosphate synthase</fullName>
    </submittedName>
</protein>
<evidence type="ECO:0000313" key="2">
    <source>
        <dbReference type="EMBL" id="MCW3473997.1"/>
    </source>
</evidence>
<dbReference type="Pfam" id="PF00982">
    <property type="entry name" value="Glyco_transf_20"/>
    <property type="match status" value="1"/>
</dbReference>
<dbReference type="GO" id="GO:0005992">
    <property type="term" value="P:trehalose biosynthetic process"/>
    <property type="evidence" value="ECO:0007669"/>
    <property type="project" value="InterPro"/>
</dbReference>
<sequence>MNRLVVVSNRVPLPSSGQQAGGLAVALDGLMEKRGGLWFGWSGSISDGPTAALARVESAGAVDYATVDLTQEEHDRYYNNFSNGVLWPLLHTMPELMRFDRRDARVYQDVNSRLAASLQPLLRPSDLIWVHDYHLLLLPAALRARGVKNPIGFFLHIPFASPDVLGAAPEVAGLVRDLLAADLIGFQTDNDMANFAAAAQCLAGAVRVSSSALMVSGRRVRLGVFPVEIEAHAFARMAAEMERAEGCERLRRSLQGQRLILGIDRLDPTKGLIQRLAGYRRLLEKHEDLRRRVTMLQIAPVSRKDVGSYQKLRGTLDHDAGELNADLGEADWVPLRMISRATVRPAVAGYMRLARVGLVTPLRDGMNLVAKEYVAAQNPQDPGVLVLSRFAGAARQMDAALLVNPHDADAMADALDTALRMDLAERQARWRALWAAIEHRSPVIWGRSFVATLLRATDPEARARRTPASFPAAEQLVPHALAPQRITLEHAELEPATDPRRLN</sequence>
<name>A0AA41YR58_9PROT</name>
<evidence type="ECO:0000256" key="1">
    <source>
        <dbReference type="ARBA" id="ARBA00008799"/>
    </source>
</evidence>
<dbReference type="SUPFAM" id="SSF53756">
    <property type="entry name" value="UDP-Glycosyltransferase/glycogen phosphorylase"/>
    <property type="match status" value="1"/>
</dbReference>
<reference evidence="2" key="1">
    <citation type="submission" date="2022-09" db="EMBL/GenBank/DDBJ databases">
        <title>Rhodovastum sp. nov. RN2-1 isolated from soil in Seongnam, South Korea.</title>
        <authorList>
            <person name="Le N.T."/>
        </authorList>
    </citation>
    <scope>NUCLEOTIDE SEQUENCE</scope>
    <source>
        <strain evidence="2">RN2-1</strain>
    </source>
</reference>
<dbReference type="Gene3D" id="3.40.50.2000">
    <property type="entry name" value="Glycogen Phosphorylase B"/>
    <property type="match status" value="2"/>
</dbReference>
<dbReference type="PANTHER" id="PTHR10788:SF106">
    <property type="entry name" value="BCDNA.GH08860"/>
    <property type="match status" value="1"/>
</dbReference>
<keyword evidence="3" id="KW-1185">Reference proteome</keyword>
<organism evidence="2 3">
    <name type="scientific">Limobrevibacterium gyesilva</name>
    <dbReference type="NCBI Taxonomy" id="2991712"/>
    <lineage>
        <taxon>Bacteria</taxon>
        <taxon>Pseudomonadati</taxon>
        <taxon>Pseudomonadota</taxon>
        <taxon>Alphaproteobacteria</taxon>
        <taxon>Acetobacterales</taxon>
        <taxon>Acetobacteraceae</taxon>
        <taxon>Limobrevibacterium</taxon>
    </lineage>
</organism>
<dbReference type="AlphaFoldDB" id="A0AA41YR58"/>
<reference evidence="2" key="2">
    <citation type="submission" date="2022-10" db="EMBL/GenBank/DDBJ databases">
        <authorList>
            <person name="Trinh H.N."/>
        </authorList>
    </citation>
    <scope>NUCLEOTIDE SEQUENCE</scope>
    <source>
        <strain evidence="2">RN2-1</strain>
    </source>
</reference>
<dbReference type="CDD" id="cd03788">
    <property type="entry name" value="GT20_TPS"/>
    <property type="match status" value="1"/>
</dbReference>
<comment type="similarity">
    <text evidence="1">Belongs to the glycosyltransferase 20 family.</text>
</comment>
<dbReference type="InterPro" id="IPR001830">
    <property type="entry name" value="Glyco_trans_20"/>
</dbReference>
<dbReference type="RefSeq" id="WP_264712617.1">
    <property type="nucleotide sequence ID" value="NZ_JAPDNT010000002.1"/>
</dbReference>
<dbReference type="GO" id="GO:0003825">
    <property type="term" value="F:alpha,alpha-trehalose-phosphate synthase (UDP-forming) activity"/>
    <property type="evidence" value="ECO:0007669"/>
    <property type="project" value="TreeGrafter"/>
</dbReference>